<feature type="transmembrane region" description="Helical" evidence="2">
    <location>
        <begin position="12"/>
        <end position="37"/>
    </location>
</feature>
<feature type="region of interest" description="Disordered" evidence="1">
    <location>
        <begin position="40"/>
        <end position="72"/>
    </location>
</feature>
<feature type="transmembrane region" description="Helical" evidence="2">
    <location>
        <begin position="621"/>
        <end position="645"/>
    </location>
</feature>
<reference evidence="3 4" key="1">
    <citation type="submission" date="2020-09" db="EMBL/GenBank/DDBJ databases">
        <title>Novel species in genus Gordonia.</title>
        <authorList>
            <person name="Zhang G."/>
        </authorList>
    </citation>
    <scope>NUCLEOTIDE SEQUENCE [LARGE SCALE GENOMIC DNA]</scope>
    <source>
        <strain evidence="3 4">ON-33</strain>
    </source>
</reference>
<evidence type="ECO:0000256" key="1">
    <source>
        <dbReference type="SAM" id="MobiDB-lite"/>
    </source>
</evidence>
<name>A0ABR7W8H1_9ACTN</name>
<keyword evidence="2" id="KW-0472">Membrane</keyword>
<organism evidence="3 4">
    <name type="scientific">Gordonia hankookensis</name>
    <dbReference type="NCBI Taxonomy" id="589403"/>
    <lineage>
        <taxon>Bacteria</taxon>
        <taxon>Bacillati</taxon>
        <taxon>Actinomycetota</taxon>
        <taxon>Actinomycetes</taxon>
        <taxon>Mycobacteriales</taxon>
        <taxon>Gordoniaceae</taxon>
        <taxon>Gordonia</taxon>
    </lineage>
</organism>
<dbReference type="RefSeq" id="WP_190266030.1">
    <property type="nucleotide sequence ID" value="NZ_BAABAD010000003.1"/>
</dbReference>
<keyword evidence="2" id="KW-0812">Transmembrane</keyword>
<dbReference type="Proteomes" id="UP000602395">
    <property type="component" value="Unassembled WGS sequence"/>
</dbReference>
<dbReference type="EMBL" id="JACWMS010000001">
    <property type="protein sequence ID" value="MBD1319121.1"/>
    <property type="molecule type" value="Genomic_DNA"/>
</dbReference>
<keyword evidence="2" id="KW-1133">Transmembrane helix</keyword>
<evidence type="ECO:0000313" key="3">
    <source>
        <dbReference type="EMBL" id="MBD1319121.1"/>
    </source>
</evidence>
<evidence type="ECO:0000256" key="2">
    <source>
        <dbReference type="SAM" id="Phobius"/>
    </source>
</evidence>
<keyword evidence="4" id="KW-1185">Reference proteome</keyword>
<proteinExistence type="predicted"/>
<comment type="caution">
    <text evidence="3">The sequence shown here is derived from an EMBL/GenBank/DDBJ whole genome shotgun (WGS) entry which is preliminary data.</text>
</comment>
<gene>
    <name evidence="3" type="ORF">IDF66_05955</name>
</gene>
<feature type="compositionally biased region" description="Polar residues" evidence="1">
    <location>
        <begin position="51"/>
        <end position="68"/>
    </location>
</feature>
<sequence>MGIDQRSRRAGLVPVVVIVVVGMIAALSAFGGIASAAPGDPPPPMRLDDLGSSSTISLPGQQGETSLTLPVPRDLSPSALRGNLQLPAFVTGGSIDVLQGDRLISRTPLTTTPNAPIELPLRGVRVDRNAADIVLRGYLRAEGFCQFDADHALRITNTTVSYAGREAIPTDVADFLPPVLRGLTIYIPDDVKEAEGEAAVNLATAVVSNYGSAPVPIETVALPRGATPPTVPGPLERQIMISTDAPPGLSLHDNQGSAYLEIGGSPDELVTQTQFLTSSLAPIAMSSSAVAGALHSAPQIAPDVQNLSDLGVTNQSVTSAAWPSLTVGIDQTRMGRPSKGIRVQLTGSYSPGAPNADGLISVKIGDRAIATIPADESGTYDTWVDIPDDLLSRYTELTVTLEHGNLGETCGTGYRSTLSLSSAGEVQADEADPPQPSGFQSLPQALMPRTQLAWTKGDPADVARAVSIASGLQKMSAVPLGIDVVSMNDAGSSSQPAILISADGAGLPSLNLPLQSDGRTLKVVSGSGDSQQTSSVTLNPGVNFGGLEVTRTGDRSLLVATSTNDSKDLDALLDWLSSGTRWSAVDGDAILQAAGRDPVTVAADEVNAGAPTSDTDTATRIFTIVGVVAGGALLAGLVIFGTILLRRRRNRGSPTQTP</sequence>
<accession>A0ABR7W8H1</accession>
<evidence type="ECO:0000313" key="4">
    <source>
        <dbReference type="Proteomes" id="UP000602395"/>
    </source>
</evidence>
<protein>
    <submittedName>
        <fullName evidence="3">Uncharacterized protein</fullName>
    </submittedName>
</protein>